<dbReference type="Proteomes" id="UP000008237">
    <property type="component" value="Unassembled WGS sequence"/>
</dbReference>
<gene>
    <name evidence="1" type="ORF">EAI_14396</name>
</gene>
<keyword evidence="2" id="KW-1185">Reference proteome</keyword>
<reference evidence="1 2" key="1">
    <citation type="journal article" date="2010" name="Science">
        <title>Genomic comparison of the ants Camponotus floridanus and Harpegnathos saltator.</title>
        <authorList>
            <person name="Bonasio R."/>
            <person name="Zhang G."/>
            <person name="Ye C."/>
            <person name="Mutti N.S."/>
            <person name="Fang X."/>
            <person name="Qin N."/>
            <person name="Donahue G."/>
            <person name="Yang P."/>
            <person name="Li Q."/>
            <person name="Li C."/>
            <person name="Zhang P."/>
            <person name="Huang Z."/>
            <person name="Berger S.L."/>
            <person name="Reinberg D."/>
            <person name="Wang J."/>
            <person name="Liebig J."/>
        </authorList>
    </citation>
    <scope>NUCLEOTIDE SEQUENCE [LARGE SCALE GENOMIC DNA]</scope>
    <source>
        <strain evidence="1 2">R22 G/1</strain>
    </source>
</reference>
<sequence length="86" mass="9325">LTASVLEASMKVLGFSVKSKNLKGSHVKALRDAAAAIAAGTSLMAKHVANDKCQDNLDMIEELRVENASLKESLKDVKKELEEKKE</sequence>
<evidence type="ECO:0000313" key="1">
    <source>
        <dbReference type="EMBL" id="EFN78861.1"/>
    </source>
</evidence>
<accession>E2BZL9</accession>
<dbReference type="OrthoDB" id="7554769at2759"/>
<name>E2BZL9_HARSA</name>
<feature type="non-terminal residue" evidence="1">
    <location>
        <position position="86"/>
    </location>
</feature>
<feature type="non-terminal residue" evidence="1">
    <location>
        <position position="1"/>
    </location>
</feature>
<organism evidence="2">
    <name type="scientific">Harpegnathos saltator</name>
    <name type="common">Jerdon's jumping ant</name>
    <dbReference type="NCBI Taxonomy" id="610380"/>
    <lineage>
        <taxon>Eukaryota</taxon>
        <taxon>Metazoa</taxon>
        <taxon>Ecdysozoa</taxon>
        <taxon>Arthropoda</taxon>
        <taxon>Hexapoda</taxon>
        <taxon>Insecta</taxon>
        <taxon>Pterygota</taxon>
        <taxon>Neoptera</taxon>
        <taxon>Endopterygota</taxon>
        <taxon>Hymenoptera</taxon>
        <taxon>Apocrita</taxon>
        <taxon>Aculeata</taxon>
        <taxon>Formicoidea</taxon>
        <taxon>Formicidae</taxon>
        <taxon>Ponerinae</taxon>
        <taxon>Ponerini</taxon>
        <taxon>Harpegnathos</taxon>
    </lineage>
</organism>
<evidence type="ECO:0000313" key="2">
    <source>
        <dbReference type="Proteomes" id="UP000008237"/>
    </source>
</evidence>
<dbReference type="EMBL" id="GL451642">
    <property type="protein sequence ID" value="EFN78861.1"/>
    <property type="molecule type" value="Genomic_DNA"/>
</dbReference>
<proteinExistence type="predicted"/>
<dbReference type="InParanoid" id="E2BZL9"/>
<protein>
    <submittedName>
        <fullName evidence="1">Uncharacterized protein</fullName>
    </submittedName>
</protein>
<dbReference type="AlphaFoldDB" id="E2BZL9"/>